<accession>A0ABX8BMF1</accession>
<gene>
    <name evidence="2" type="ORF">KGD84_00305</name>
</gene>
<evidence type="ECO:0000313" key="3">
    <source>
        <dbReference type="Proteomes" id="UP000676079"/>
    </source>
</evidence>
<reference evidence="2 3" key="1">
    <citation type="submission" date="2021-05" db="EMBL/GenBank/DDBJ databases">
        <title>Direct Submission.</title>
        <authorList>
            <person name="Li K."/>
            <person name="Gao J."/>
        </authorList>
    </citation>
    <scope>NUCLEOTIDE SEQUENCE [LARGE SCALE GENOMIC DNA]</scope>
    <source>
        <strain evidence="2 3">Mg02</strain>
    </source>
</reference>
<feature type="domain" description="Large ribosomal subunit protein bL12 C-terminal" evidence="1">
    <location>
        <begin position="31"/>
        <end position="59"/>
    </location>
</feature>
<sequence length="115" mass="12899">MGFFDGLRRPPAPTRPLDRDTVDRVLVLVRDRRKIEAIKLVRERTGMGLADAKYTVEALEEGRRVPVEPTPGRSLADRVRELLGQDRVADAVVLVSRETGMTETEAARFIDSLGR</sequence>
<keyword evidence="3" id="KW-1185">Reference proteome</keyword>
<keyword evidence="2" id="KW-0687">Ribonucleoprotein</keyword>
<evidence type="ECO:0000259" key="1">
    <source>
        <dbReference type="Pfam" id="PF00542"/>
    </source>
</evidence>
<dbReference type="GO" id="GO:0005840">
    <property type="term" value="C:ribosome"/>
    <property type="evidence" value="ECO:0007669"/>
    <property type="project" value="UniProtKB-KW"/>
</dbReference>
<dbReference type="RefSeq" id="WP_220564113.1">
    <property type="nucleotide sequence ID" value="NZ_CP074133.1"/>
</dbReference>
<organism evidence="2 3">
    <name type="scientific">Nocardiopsis changdeensis</name>
    <dbReference type="NCBI Taxonomy" id="2831969"/>
    <lineage>
        <taxon>Bacteria</taxon>
        <taxon>Bacillati</taxon>
        <taxon>Actinomycetota</taxon>
        <taxon>Actinomycetes</taxon>
        <taxon>Streptosporangiales</taxon>
        <taxon>Nocardiopsidaceae</taxon>
        <taxon>Nocardiopsis</taxon>
    </lineage>
</organism>
<dbReference type="Pfam" id="PF00542">
    <property type="entry name" value="Ribosomal_L12"/>
    <property type="match status" value="1"/>
</dbReference>
<proteinExistence type="predicted"/>
<name>A0ABX8BMF1_9ACTN</name>
<dbReference type="InterPro" id="IPR014719">
    <property type="entry name" value="Ribosomal_bL12_C/ClpS-like"/>
</dbReference>
<dbReference type="EMBL" id="CP074133">
    <property type="protein sequence ID" value="QUX22900.1"/>
    <property type="molecule type" value="Genomic_DNA"/>
</dbReference>
<dbReference type="SUPFAM" id="SSF54736">
    <property type="entry name" value="ClpS-like"/>
    <property type="match status" value="1"/>
</dbReference>
<keyword evidence="2" id="KW-0689">Ribosomal protein</keyword>
<dbReference type="Proteomes" id="UP000676079">
    <property type="component" value="Chromosome"/>
</dbReference>
<evidence type="ECO:0000313" key="2">
    <source>
        <dbReference type="EMBL" id="QUX22900.1"/>
    </source>
</evidence>
<dbReference type="InterPro" id="IPR013823">
    <property type="entry name" value="Ribosomal_bL12_C"/>
</dbReference>
<dbReference type="Gene3D" id="3.30.1390.10">
    <property type="match status" value="1"/>
</dbReference>
<protein>
    <submittedName>
        <fullName evidence="2">Ribosomal protein L7/L12</fullName>
    </submittedName>
</protein>